<dbReference type="Pfam" id="PF18962">
    <property type="entry name" value="Por_Secre_tail"/>
    <property type="match status" value="1"/>
</dbReference>
<evidence type="ECO:0000313" key="3">
    <source>
        <dbReference type="Proteomes" id="UP000808349"/>
    </source>
</evidence>
<name>A0A9D7S778_9BACT</name>
<dbReference type="Proteomes" id="UP000808349">
    <property type="component" value="Unassembled WGS sequence"/>
</dbReference>
<feature type="domain" description="Secretion system C-terminal sorting" evidence="1">
    <location>
        <begin position="155"/>
        <end position="214"/>
    </location>
</feature>
<dbReference type="AlphaFoldDB" id="A0A9D7S778"/>
<protein>
    <submittedName>
        <fullName evidence="2">T9SS type A sorting domain-containing protein</fullName>
    </submittedName>
</protein>
<dbReference type="NCBIfam" id="TIGR04183">
    <property type="entry name" value="Por_Secre_tail"/>
    <property type="match status" value="1"/>
</dbReference>
<evidence type="ECO:0000259" key="1">
    <source>
        <dbReference type="Pfam" id="PF18962"/>
    </source>
</evidence>
<sequence length="230" mass="26225">MARIFTILFCLSMSLGFSQERFSSEFNPCKLEEKVDASKDQYCHNKIRNHTKRPILVLWAKENLLMPLFWDSYVCDNNQCYSPAVVKCPEDAANEVLVDSTVNMDVHFQTDGTQGGAHVVIWVNEKDDTTKKLKIDYLFNKTVSNNEVKNIAIKMYPNPASNAFTVEYNTGLTRVELYSILGKKVVSFNAGHFKSYDISNLVDGIYLVKLIGPNDQLLRTVRLQKRSPRA</sequence>
<evidence type="ECO:0000313" key="2">
    <source>
        <dbReference type="EMBL" id="MBK9716654.1"/>
    </source>
</evidence>
<accession>A0A9D7S778</accession>
<dbReference type="InterPro" id="IPR026444">
    <property type="entry name" value="Secre_tail"/>
</dbReference>
<reference evidence="2 3" key="1">
    <citation type="submission" date="2020-10" db="EMBL/GenBank/DDBJ databases">
        <title>Connecting structure to function with the recovery of over 1000 high-quality activated sludge metagenome-assembled genomes encoding full-length rRNA genes using long-read sequencing.</title>
        <authorList>
            <person name="Singleton C.M."/>
            <person name="Petriglieri F."/>
            <person name="Kristensen J.M."/>
            <person name="Kirkegaard R.H."/>
            <person name="Michaelsen T.Y."/>
            <person name="Andersen M.H."/>
            <person name="Karst S.M."/>
            <person name="Dueholm M.S."/>
            <person name="Nielsen P.H."/>
            <person name="Albertsen M."/>
        </authorList>
    </citation>
    <scope>NUCLEOTIDE SEQUENCE [LARGE SCALE GENOMIC DNA]</scope>
    <source>
        <strain evidence="2">Ribe_18-Q3-R11-54_BAT3C.373</strain>
    </source>
</reference>
<gene>
    <name evidence="2" type="ORF">IPO85_03900</name>
</gene>
<proteinExistence type="predicted"/>
<organism evidence="2 3">
    <name type="scientific">Candidatus Defluviibacterium haderslevense</name>
    <dbReference type="NCBI Taxonomy" id="2981993"/>
    <lineage>
        <taxon>Bacteria</taxon>
        <taxon>Pseudomonadati</taxon>
        <taxon>Bacteroidota</taxon>
        <taxon>Saprospiria</taxon>
        <taxon>Saprospirales</taxon>
        <taxon>Saprospiraceae</taxon>
        <taxon>Candidatus Defluviibacterium</taxon>
    </lineage>
</organism>
<dbReference type="EMBL" id="JADKFW010000004">
    <property type="protein sequence ID" value="MBK9716654.1"/>
    <property type="molecule type" value="Genomic_DNA"/>
</dbReference>
<comment type="caution">
    <text evidence="2">The sequence shown here is derived from an EMBL/GenBank/DDBJ whole genome shotgun (WGS) entry which is preliminary data.</text>
</comment>